<evidence type="ECO:0000313" key="4">
    <source>
        <dbReference type="RefSeq" id="XP_029635525.1"/>
    </source>
</evidence>
<evidence type="ECO:0000256" key="2">
    <source>
        <dbReference type="SAM" id="Phobius"/>
    </source>
</evidence>
<feature type="transmembrane region" description="Helical" evidence="2">
    <location>
        <begin position="253"/>
        <end position="275"/>
    </location>
</feature>
<sequence>MTEKAALCLMTPESSPKLNTVIIDDDTVTITSTSIPSPNNSSKYDAVLADENFTKSLLKASEKESLSREGECVAEENRSNDNCDVEIANKPNVYKRTNSKRNSQRKKRNASILYYTSVGRNLTDNRTPEDFTGKSLTRSQKHVHLSRKWPQWLWKLFSRSLGVKIHPNDTPLVGTILHMLTLTCAFSFSVASAWYIVLDVLSNYTRTTVLIGSVSILIGFSWVAIGIYANDLAGRLISNKSFADSVRMHSRTVFKISSTGLLFLISLALMCVNSYHSWINFQTESCQQIGVTNALCLIAFSCKVSFGVFALIWNCMVGFILLSVCRTHTIGIRRFIRELEVDGQSYDAYWKYQNSRTGVRHVDIDSLSSGLGADFCDECAWNDGYDRNEHNCDNNSQMPRPVSRPRLPTEESPSQIVTPSNQDDDKKNEGRLPEAISDQAVDMETPPENTHSHDMVSELMTNDDILMSYWKISFRMRTTSAYLQRWLASWIVLIVLWCANYIIFWMSHKATLLGIVEFILPLLLLLLVSSAFAEANAEGQRMIRCMCPTEDRLFLLLFLNQQPLQMTVFNFALTYNAIVGILLAFSVAFASKVIMDEVVI</sequence>
<keyword evidence="2" id="KW-1133">Transmembrane helix</keyword>
<feature type="transmembrane region" description="Helical" evidence="2">
    <location>
        <begin position="486"/>
        <end position="506"/>
    </location>
</feature>
<dbReference type="PANTHER" id="PTHR35555:SF3">
    <property type="entry name" value="ENDONUCLEASE-REVERSE TRANSCRIPTASE"/>
    <property type="match status" value="1"/>
</dbReference>
<evidence type="ECO:0000256" key="1">
    <source>
        <dbReference type="SAM" id="MobiDB-lite"/>
    </source>
</evidence>
<protein>
    <submittedName>
        <fullName evidence="4">Uncharacterized protein LOC115210894 isoform X1</fullName>
    </submittedName>
</protein>
<keyword evidence="2" id="KW-0472">Membrane</keyword>
<keyword evidence="3" id="KW-1185">Reference proteome</keyword>
<feature type="region of interest" description="Disordered" evidence="1">
    <location>
        <begin position="435"/>
        <end position="454"/>
    </location>
</feature>
<feature type="transmembrane region" description="Helical" evidence="2">
    <location>
        <begin position="512"/>
        <end position="533"/>
    </location>
</feature>
<evidence type="ECO:0000313" key="3">
    <source>
        <dbReference type="Proteomes" id="UP000515154"/>
    </source>
</evidence>
<dbReference type="RefSeq" id="XP_029635525.1">
    <property type="nucleotide sequence ID" value="XM_029779665.2"/>
</dbReference>
<dbReference type="Proteomes" id="UP000515154">
    <property type="component" value="Linkage group LG4"/>
</dbReference>
<accession>A0A6P7SBF9</accession>
<feature type="transmembrane region" description="Helical" evidence="2">
    <location>
        <begin position="172"/>
        <end position="197"/>
    </location>
</feature>
<name>A0A6P7SBF9_9MOLL</name>
<feature type="transmembrane region" description="Helical" evidence="2">
    <location>
        <begin position="209"/>
        <end position="232"/>
    </location>
</feature>
<dbReference type="KEGG" id="osn:115210894"/>
<feature type="region of interest" description="Disordered" evidence="1">
    <location>
        <begin position="390"/>
        <end position="430"/>
    </location>
</feature>
<keyword evidence="2" id="KW-0812">Transmembrane</keyword>
<feature type="transmembrane region" description="Helical" evidence="2">
    <location>
        <begin position="577"/>
        <end position="595"/>
    </location>
</feature>
<reference evidence="4" key="1">
    <citation type="submission" date="2025-08" db="UniProtKB">
        <authorList>
            <consortium name="RefSeq"/>
        </authorList>
    </citation>
    <scope>IDENTIFICATION</scope>
</reference>
<feature type="transmembrane region" description="Helical" evidence="2">
    <location>
        <begin position="304"/>
        <end position="325"/>
    </location>
</feature>
<feature type="compositionally biased region" description="Polar residues" evidence="1">
    <location>
        <begin position="411"/>
        <end position="421"/>
    </location>
</feature>
<gene>
    <name evidence="4" type="primary">LOC115210894</name>
</gene>
<organism evidence="3 4">
    <name type="scientific">Octopus sinensis</name>
    <name type="common">East Asian common octopus</name>
    <dbReference type="NCBI Taxonomy" id="2607531"/>
    <lineage>
        <taxon>Eukaryota</taxon>
        <taxon>Metazoa</taxon>
        <taxon>Spiralia</taxon>
        <taxon>Lophotrochozoa</taxon>
        <taxon>Mollusca</taxon>
        <taxon>Cephalopoda</taxon>
        <taxon>Coleoidea</taxon>
        <taxon>Octopodiformes</taxon>
        <taxon>Octopoda</taxon>
        <taxon>Incirrata</taxon>
        <taxon>Octopodidae</taxon>
        <taxon>Octopus</taxon>
    </lineage>
</organism>
<dbReference type="PANTHER" id="PTHR35555">
    <property type="entry name" value="ENDONUCLEASE-REVERSE TRANSCRIPTASE"/>
    <property type="match status" value="1"/>
</dbReference>
<proteinExistence type="predicted"/>
<dbReference type="AlphaFoldDB" id="A0A6P7SBF9"/>